<dbReference type="Proteomes" id="UP000193144">
    <property type="component" value="Unassembled WGS sequence"/>
</dbReference>
<feature type="compositionally biased region" description="Polar residues" evidence="1">
    <location>
        <begin position="165"/>
        <end position="180"/>
    </location>
</feature>
<comment type="caution">
    <text evidence="2">The sequence shown here is derived from an EMBL/GenBank/DDBJ whole genome shotgun (WGS) entry which is preliminary data.</text>
</comment>
<reference evidence="2 3" key="1">
    <citation type="submission" date="2016-07" db="EMBL/GenBank/DDBJ databases">
        <title>Pervasive Adenine N6-methylation of Active Genes in Fungi.</title>
        <authorList>
            <consortium name="DOE Joint Genome Institute"/>
            <person name="Mondo S.J."/>
            <person name="Dannebaum R.O."/>
            <person name="Kuo R.C."/>
            <person name="Labutti K."/>
            <person name="Haridas S."/>
            <person name="Kuo A."/>
            <person name="Salamov A."/>
            <person name="Ahrendt S.R."/>
            <person name="Lipzen A."/>
            <person name="Sullivan W."/>
            <person name="Andreopoulos W.B."/>
            <person name="Clum A."/>
            <person name="Lindquist E."/>
            <person name="Daum C."/>
            <person name="Ramamoorthy G.K."/>
            <person name="Gryganskyi A."/>
            <person name="Culley D."/>
            <person name="Magnuson J.K."/>
            <person name="James T.Y."/>
            <person name="O'Malley M.A."/>
            <person name="Stajich J.E."/>
            <person name="Spatafora J.W."/>
            <person name="Visel A."/>
            <person name="Grigoriev I.V."/>
        </authorList>
    </citation>
    <scope>NUCLEOTIDE SEQUENCE [LARGE SCALE GENOMIC DNA]</scope>
    <source>
        <strain evidence="2 3">CBS 115471</strain>
    </source>
</reference>
<evidence type="ECO:0000313" key="2">
    <source>
        <dbReference type="EMBL" id="ORY18226.1"/>
    </source>
</evidence>
<name>A0A1Y2A6Q1_9PLEO</name>
<gene>
    <name evidence="2" type="ORF">BCR34DRAFT_596453</name>
</gene>
<organism evidence="2 3">
    <name type="scientific">Clohesyomyces aquaticus</name>
    <dbReference type="NCBI Taxonomy" id="1231657"/>
    <lineage>
        <taxon>Eukaryota</taxon>
        <taxon>Fungi</taxon>
        <taxon>Dikarya</taxon>
        <taxon>Ascomycota</taxon>
        <taxon>Pezizomycotina</taxon>
        <taxon>Dothideomycetes</taxon>
        <taxon>Pleosporomycetidae</taxon>
        <taxon>Pleosporales</taxon>
        <taxon>Lindgomycetaceae</taxon>
        <taxon>Clohesyomyces</taxon>
    </lineage>
</organism>
<accession>A0A1Y2A6Q1</accession>
<protein>
    <submittedName>
        <fullName evidence="2">Uncharacterized protein</fullName>
    </submittedName>
</protein>
<evidence type="ECO:0000313" key="3">
    <source>
        <dbReference type="Proteomes" id="UP000193144"/>
    </source>
</evidence>
<proteinExistence type="predicted"/>
<feature type="compositionally biased region" description="Low complexity" evidence="1">
    <location>
        <begin position="125"/>
        <end position="134"/>
    </location>
</feature>
<dbReference type="EMBL" id="MCFA01000008">
    <property type="protein sequence ID" value="ORY18226.1"/>
    <property type="molecule type" value="Genomic_DNA"/>
</dbReference>
<keyword evidence="3" id="KW-1185">Reference proteome</keyword>
<sequence>MDDELRKVFNQNRFTARCRMAIDLQARARFPVKTPFSVPETVMTLGPKGAIGWSERQVGGFVGKIEVGGVEPRDETVFANLTPAHTQKAQRILDVNVDLDDLSSRERYAERFRCLQQEAEAMGVSSWHPSPSSSVNELDEKLTDVTESDCCDPTTIPRDHAELSIDSNASNRNPMSTVSWPPTEPELGLDASNPSDDTPVAAHSSISTVSWPPSELEAPRPSSHEFMNSDSSLSWISSCLDQRRLQWAPSMN</sequence>
<dbReference type="AlphaFoldDB" id="A0A1Y2A6Q1"/>
<evidence type="ECO:0000256" key="1">
    <source>
        <dbReference type="SAM" id="MobiDB-lite"/>
    </source>
</evidence>
<feature type="region of interest" description="Disordered" evidence="1">
    <location>
        <begin position="122"/>
        <end position="229"/>
    </location>
</feature>